<reference evidence="6 7" key="1">
    <citation type="submission" date="2020-08" db="EMBL/GenBank/DDBJ databases">
        <authorList>
            <person name="Newling K."/>
            <person name="Davey J."/>
            <person name="Forrester S."/>
        </authorList>
    </citation>
    <scope>NUCLEOTIDE SEQUENCE [LARGE SCALE GENOMIC DNA]</scope>
    <source>
        <strain evidence="7">Crithidia deanei Carvalho (ATCC PRA-265)</strain>
    </source>
</reference>
<feature type="transmembrane region" description="Helical" evidence="4">
    <location>
        <begin position="284"/>
        <end position="306"/>
    </location>
</feature>
<dbReference type="VEuPathDB" id="TriTrypDB:ADEAN_000790900"/>
<evidence type="ECO:0000256" key="3">
    <source>
        <dbReference type="ARBA" id="ARBA00022842"/>
    </source>
</evidence>
<keyword evidence="4" id="KW-1133">Transmembrane helix</keyword>
<dbReference type="InterPro" id="IPR032630">
    <property type="entry name" value="P_typ_ATPase_c"/>
</dbReference>
<evidence type="ECO:0000313" key="7">
    <source>
        <dbReference type="Proteomes" id="UP000515908"/>
    </source>
</evidence>
<dbReference type="Proteomes" id="UP000515908">
    <property type="component" value="Chromosome 17"/>
</dbReference>
<dbReference type="SUPFAM" id="SSF56784">
    <property type="entry name" value="HAD-like"/>
    <property type="match status" value="1"/>
</dbReference>
<dbReference type="InterPro" id="IPR001757">
    <property type="entry name" value="P_typ_ATPase"/>
</dbReference>
<keyword evidence="3" id="KW-0460">Magnesium</keyword>
<name>A0A7G2CN95_9TRYP</name>
<dbReference type="GO" id="GO:0045332">
    <property type="term" value="P:phospholipid translocation"/>
    <property type="evidence" value="ECO:0007669"/>
    <property type="project" value="TreeGrafter"/>
</dbReference>
<feature type="domain" description="P-type ATPase C-terminal" evidence="5">
    <location>
        <begin position="60"/>
        <end position="311"/>
    </location>
</feature>
<keyword evidence="2" id="KW-0479">Metal-binding</keyword>
<dbReference type="GO" id="GO:0005524">
    <property type="term" value="F:ATP binding"/>
    <property type="evidence" value="ECO:0007669"/>
    <property type="project" value="InterPro"/>
</dbReference>
<evidence type="ECO:0000313" key="6">
    <source>
        <dbReference type="EMBL" id="CAD2220391.1"/>
    </source>
</evidence>
<feature type="transmembrane region" description="Helical" evidence="4">
    <location>
        <begin position="239"/>
        <end position="259"/>
    </location>
</feature>
<evidence type="ECO:0000256" key="4">
    <source>
        <dbReference type="SAM" id="Phobius"/>
    </source>
</evidence>
<gene>
    <name evidence="6" type="ORF">ADEAN_000790900</name>
</gene>
<keyword evidence="7" id="KW-1185">Reference proteome</keyword>
<feature type="transmembrane region" description="Helical" evidence="4">
    <location>
        <begin position="123"/>
        <end position="143"/>
    </location>
</feature>
<dbReference type="EMBL" id="LR877161">
    <property type="protein sequence ID" value="CAD2220391.1"/>
    <property type="molecule type" value="Genomic_DNA"/>
</dbReference>
<feature type="transmembrane region" description="Helical" evidence="4">
    <location>
        <begin position="90"/>
        <end position="111"/>
    </location>
</feature>
<dbReference type="PANTHER" id="PTHR24092:SF51">
    <property type="entry name" value="ATPASE, PUTATIVE-RELATED"/>
    <property type="match status" value="1"/>
</dbReference>
<keyword evidence="4" id="KW-0812">Transmembrane</keyword>
<dbReference type="PANTHER" id="PTHR24092">
    <property type="entry name" value="PROBABLE PHOSPHOLIPID-TRANSPORTING ATPASE"/>
    <property type="match status" value="1"/>
</dbReference>
<dbReference type="GO" id="GO:0046872">
    <property type="term" value="F:metal ion binding"/>
    <property type="evidence" value="ECO:0007669"/>
    <property type="project" value="UniProtKB-KW"/>
</dbReference>
<dbReference type="GO" id="GO:0016887">
    <property type="term" value="F:ATP hydrolysis activity"/>
    <property type="evidence" value="ECO:0007669"/>
    <property type="project" value="InterPro"/>
</dbReference>
<dbReference type="Pfam" id="PF16212">
    <property type="entry name" value="PhoLip_ATPase_C"/>
    <property type="match status" value="1"/>
</dbReference>
<dbReference type="NCBIfam" id="TIGR01494">
    <property type="entry name" value="ATPase_P-type"/>
    <property type="match status" value="1"/>
</dbReference>
<evidence type="ECO:0000256" key="1">
    <source>
        <dbReference type="ARBA" id="ARBA00004141"/>
    </source>
</evidence>
<organism evidence="6 7">
    <name type="scientific">Angomonas deanei</name>
    <dbReference type="NCBI Taxonomy" id="59799"/>
    <lineage>
        <taxon>Eukaryota</taxon>
        <taxon>Discoba</taxon>
        <taxon>Euglenozoa</taxon>
        <taxon>Kinetoplastea</taxon>
        <taxon>Metakinetoplastina</taxon>
        <taxon>Trypanosomatida</taxon>
        <taxon>Trypanosomatidae</taxon>
        <taxon>Strigomonadinae</taxon>
        <taxon>Angomonas</taxon>
    </lineage>
</organism>
<dbReference type="Gene3D" id="3.40.50.1000">
    <property type="entry name" value="HAD superfamily/HAD-like"/>
    <property type="match status" value="1"/>
</dbReference>
<dbReference type="OrthoDB" id="377733at2759"/>
<evidence type="ECO:0000259" key="5">
    <source>
        <dbReference type="Pfam" id="PF16212"/>
    </source>
</evidence>
<sequence>MTPLQKAQIVRLFQKNSKHMQNNSNSVALAIGDGANDVSMIQEAKVGIGIMGLEGSQAELASDYAIPKFRFLKRLLFVHGRACLYRDAHCILFSLYKNTLITVGMITYTFYSGYSGMSFMDSWLLAMHSLFFCALQPLLIGIVDKDVDDELAETIPQLYPALSREVMYFSVPYILKFCSDALVEGFAFYFVVLYTCGNQEDLFTNGPTGCIEDYGFVFFTMITLIADLRVSVLVSYYMILFLLANVGELIILPVGELVYTEMHNLAGSNWSLYVGRELYGQGKFYLFLFVAVGIFVVYSLSTNLYIQLFRPWVNAPFCRARHQQLAVSSVV</sequence>
<dbReference type="InterPro" id="IPR023214">
    <property type="entry name" value="HAD_sf"/>
</dbReference>
<accession>A0A7G2CN95</accession>
<dbReference type="AlphaFoldDB" id="A0A7G2CN95"/>
<proteinExistence type="predicted"/>
<keyword evidence="4" id="KW-0472">Membrane</keyword>
<dbReference type="GO" id="GO:0005886">
    <property type="term" value="C:plasma membrane"/>
    <property type="evidence" value="ECO:0007669"/>
    <property type="project" value="TreeGrafter"/>
</dbReference>
<dbReference type="GO" id="GO:0140326">
    <property type="term" value="F:ATPase-coupled intramembrane lipid transporter activity"/>
    <property type="evidence" value="ECO:0007669"/>
    <property type="project" value="TreeGrafter"/>
</dbReference>
<evidence type="ECO:0000256" key="2">
    <source>
        <dbReference type="ARBA" id="ARBA00022723"/>
    </source>
</evidence>
<protein>
    <submittedName>
        <fullName evidence="6">Phospholipid-translocating P-type ATPase C-terminal, putative</fullName>
    </submittedName>
</protein>
<dbReference type="InterPro" id="IPR036412">
    <property type="entry name" value="HAD-like_sf"/>
</dbReference>
<comment type="subcellular location">
    <subcellularLocation>
        <location evidence="1">Membrane</location>
        <topology evidence="1">Multi-pass membrane protein</topology>
    </subcellularLocation>
</comment>